<evidence type="ECO:0008006" key="5">
    <source>
        <dbReference type="Google" id="ProtNLM"/>
    </source>
</evidence>
<dbReference type="RefSeq" id="WP_167476006.1">
    <property type="nucleotide sequence ID" value="NZ_CP046172.1"/>
</dbReference>
<evidence type="ECO:0000313" key="4">
    <source>
        <dbReference type="Proteomes" id="UP000503540"/>
    </source>
</evidence>
<feature type="compositionally biased region" description="Pro residues" evidence="1">
    <location>
        <begin position="69"/>
        <end position="105"/>
    </location>
</feature>
<dbReference type="Proteomes" id="UP000503540">
    <property type="component" value="Chromosome"/>
</dbReference>
<feature type="compositionally biased region" description="Pro residues" evidence="1">
    <location>
        <begin position="115"/>
        <end position="138"/>
    </location>
</feature>
<feature type="transmembrane region" description="Helical" evidence="2">
    <location>
        <begin position="295"/>
        <end position="321"/>
    </location>
</feature>
<feature type="transmembrane region" description="Helical" evidence="2">
    <location>
        <begin position="236"/>
        <end position="255"/>
    </location>
</feature>
<keyword evidence="2" id="KW-1133">Transmembrane helix</keyword>
<evidence type="ECO:0000313" key="3">
    <source>
        <dbReference type="EMBL" id="QIS13471.1"/>
    </source>
</evidence>
<gene>
    <name evidence="3" type="ORF">F5544_28090</name>
</gene>
<dbReference type="KEGG" id="nah:F5544_28090"/>
<proteinExistence type="predicted"/>
<keyword evidence="2" id="KW-0812">Transmembrane</keyword>
<sequence>MTEPPASTPAEPGGDAPGHGGGEHRTAQPGPAQHAPGSAADHGRHEMAGTAGYPQFEGPGAPQYGSEPVEPPPPMPPHPGAPQPTYGPPGTMPPPTAAMPPPTGTMPPGAYQPPGAMPPPPGAVPPPPPAAPPPPPGVPQTYGYPYTAPTGLDVGIALSYGWEKFRANAPAWIGVTALGVLIYLAFVVVVQITEVNSILPLFMIFLAVMVAVWLLQAALVRGALYETDGNRPAFGSFFRFINAGNVLLTALLAFLATAVGFGFFILPGIVIGFLCMFSIHFVIDQDLGPFAALKASAVLVLNNLLQTLLLAIAVVVITFVATLLCGLGLLAAGPVCVIAVTYAYRVLSGGVVA</sequence>
<name>A0A6G9YJV5_9NOCA</name>
<feature type="transmembrane region" description="Helical" evidence="2">
    <location>
        <begin position="198"/>
        <end position="224"/>
    </location>
</feature>
<feature type="region of interest" description="Disordered" evidence="1">
    <location>
        <begin position="1"/>
        <end position="142"/>
    </location>
</feature>
<keyword evidence="4" id="KW-1185">Reference proteome</keyword>
<feature type="transmembrane region" description="Helical" evidence="2">
    <location>
        <begin position="327"/>
        <end position="347"/>
    </location>
</feature>
<keyword evidence="2" id="KW-0472">Membrane</keyword>
<accession>A0A6G9YJV5</accession>
<dbReference type="EMBL" id="CP046172">
    <property type="protein sequence ID" value="QIS13471.1"/>
    <property type="molecule type" value="Genomic_DNA"/>
</dbReference>
<protein>
    <recommendedName>
        <fullName evidence="5">Integral membrane protein</fullName>
    </recommendedName>
</protein>
<dbReference type="AlphaFoldDB" id="A0A6G9YJV5"/>
<reference evidence="3 4" key="1">
    <citation type="journal article" date="2019" name="ACS Chem. Biol.">
        <title>Identification and Mobilization of a Cryptic Antibiotic Biosynthesis Gene Locus from a Human-Pathogenic Nocardia Isolate.</title>
        <authorList>
            <person name="Herisse M."/>
            <person name="Ishida K."/>
            <person name="Porter J.L."/>
            <person name="Howden B."/>
            <person name="Hertweck C."/>
            <person name="Stinear T.P."/>
            <person name="Pidot S.J."/>
        </authorList>
    </citation>
    <scope>NUCLEOTIDE SEQUENCE [LARGE SCALE GENOMIC DNA]</scope>
    <source>
        <strain evidence="3 4">AUSMDU00012717</strain>
    </source>
</reference>
<feature type="transmembrane region" description="Helical" evidence="2">
    <location>
        <begin position="261"/>
        <end position="283"/>
    </location>
</feature>
<dbReference type="PRINTS" id="PR01217">
    <property type="entry name" value="PRICHEXTENSN"/>
</dbReference>
<evidence type="ECO:0000256" key="1">
    <source>
        <dbReference type="SAM" id="MobiDB-lite"/>
    </source>
</evidence>
<organism evidence="3 4">
    <name type="scientific">Nocardia arthritidis</name>
    <dbReference type="NCBI Taxonomy" id="228602"/>
    <lineage>
        <taxon>Bacteria</taxon>
        <taxon>Bacillati</taxon>
        <taxon>Actinomycetota</taxon>
        <taxon>Actinomycetes</taxon>
        <taxon>Mycobacteriales</taxon>
        <taxon>Nocardiaceae</taxon>
        <taxon>Nocardia</taxon>
    </lineage>
</organism>
<feature type="transmembrane region" description="Helical" evidence="2">
    <location>
        <begin position="171"/>
        <end position="192"/>
    </location>
</feature>
<evidence type="ECO:0000256" key="2">
    <source>
        <dbReference type="SAM" id="Phobius"/>
    </source>
</evidence>